<accession>A0ABR8HNC4</accession>
<proteinExistence type="predicted"/>
<dbReference type="Proteomes" id="UP000636187">
    <property type="component" value="Unassembled WGS sequence"/>
</dbReference>
<protein>
    <submittedName>
        <fullName evidence="1">Pentapeptide repeat-containing protein</fullName>
    </submittedName>
</protein>
<dbReference type="SUPFAM" id="SSF141571">
    <property type="entry name" value="Pentapeptide repeat-like"/>
    <property type="match status" value="1"/>
</dbReference>
<dbReference type="InterPro" id="IPR051082">
    <property type="entry name" value="Pentapeptide-BTB/POZ_domain"/>
</dbReference>
<name>A0ABR8HNC4_9CHRO</name>
<evidence type="ECO:0000313" key="1">
    <source>
        <dbReference type="EMBL" id="MBD2620602.1"/>
    </source>
</evidence>
<gene>
    <name evidence="1" type="ORF">H6G48_02390</name>
</gene>
<dbReference type="InterPro" id="IPR001646">
    <property type="entry name" value="5peptide_repeat"/>
</dbReference>
<comment type="caution">
    <text evidence="1">The sequence shown here is derived from an EMBL/GenBank/DDBJ whole genome shotgun (WGS) entry which is preliminary data.</text>
</comment>
<reference evidence="1 2" key="1">
    <citation type="journal article" date="2020" name="ISME J.">
        <title>Comparative genomics reveals insights into cyanobacterial evolution and habitat adaptation.</title>
        <authorList>
            <person name="Chen M.Y."/>
            <person name="Teng W.K."/>
            <person name="Zhao L."/>
            <person name="Hu C.X."/>
            <person name="Zhou Y.K."/>
            <person name="Han B.P."/>
            <person name="Song L.R."/>
            <person name="Shu W.S."/>
        </authorList>
    </citation>
    <scope>NUCLEOTIDE SEQUENCE [LARGE SCALE GENOMIC DNA]</scope>
    <source>
        <strain evidence="1 2">FACHB-1344</strain>
    </source>
</reference>
<dbReference type="RefSeq" id="WP_190718706.1">
    <property type="nucleotide sequence ID" value="NZ_JACJSW010000036.1"/>
</dbReference>
<sequence length="375" mass="41791">MVAERCDDEINRYLQEVVEKLKTTKTDKFSKRATIVGLNLAEDFIGVDLSGVDLSSDNLSGANFSEADLSNTNLNGTDLSNANLSGANLSGANLSGANLSGTNLSGAKVTNTLFINNLGLSEKLENDLQQRGAIDARLALIEVALNRSEQTLQELIRNAQNYPKNSKDRIRCVTKIVREIVGIYKQKIIYPSVSLTSSPLAHEIWNEALQKTLTSVLLNIDEYNPQESLFLEWVNGIFVQQNSSTINPYTPIAPSDVASIENWEDLWEVIEQDPRGRFKEKFWQTPEANFQAIALQRRDNKSWEEIIKFFGLTDNAEIGQFYRECTQDFRGIFEEFVIRGQSTVQISRSLQISPGAVNTIAKVQFSNKVVEVGGG</sequence>
<dbReference type="PANTHER" id="PTHR14136:SF17">
    <property type="entry name" value="BTB_POZ DOMAIN-CONTAINING PROTEIN KCTD9"/>
    <property type="match status" value="1"/>
</dbReference>
<dbReference type="PANTHER" id="PTHR14136">
    <property type="entry name" value="BTB_POZ DOMAIN-CONTAINING PROTEIN KCTD9"/>
    <property type="match status" value="1"/>
</dbReference>
<dbReference type="EMBL" id="JACJSW010000036">
    <property type="protein sequence ID" value="MBD2620602.1"/>
    <property type="molecule type" value="Genomic_DNA"/>
</dbReference>
<organism evidence="1 2">
    <name type="scientific">Microcystis flos-aquae FACHB-1344</name>
    <dbReference type="NCBI Taxonomy" id="2692899"/>
    <lineage>
        <taxon>Bacteria</taxon>
        <taxon>Bacillati</taxon>
        <taxon>Cyanobacteriota</taxon>
        <taxon>Cyanophyceae</taxon>
        <taxon>Oscillatoriophycideae</taxon>
        <taxon>Chroococcales</taxon>
        <taxon>Microcystaceae</taxon>
        <taxon>Microcystis</taxon>
    </lineage>
</organism>
<dbReference type="Pfam" id="PF00805">
    <property type="entry name" value="Pentapeptide"/>
    <property type="match status" value="1"/>
</dbReference>
<keyword evidence="2" id="KW-1185">Reference proteome</keyword>
<dbReference type="Gene3D" id="2.160.20.80">
    <property type="entry name" value="E3 ubiquitin-protein ligase SopA"/>
    <property type="match status" value="1"/>
</dbReference>
<evidence type="ECO:0000313" key="2">
    <source>
        <dbReference type="Proteomes" id="UP000636187"/>
    </source>
</evidence>